<dbReference type="PROSITE" id="PS00198">
    <property type="entry name" value="4FE4S_FER_1"/>
    <property type="match status" value="3"/>
</dbReference>
<dbReference type="GO" id="GO:0046872">
    <property type="term" value="F:metal ion binding"/>
    <property type="evidence" value="ECO:0007669"/>
    <property type="project" value="UniProtKB-KW"/>
</dbReference>
<keyword evidence="2" id="KW-0479">Metal-binding</keyword>
<dbReference type="Gene3D" id="3.30.70.20">
    <property type="match status" value="2"/>
</dbReference>
<feature type="domain" description="4Fe-4S ferredoxin-type" evidence="6">
    <location>
        <begin position="267"/>
        <end position="295"/>
    </location>
</feature>
<keyword evidence="4" id="KW-0408">Iron</keyword>
<feature type="domain" description="4Fe-4S ferredoxin-type" evidence="6">
    <location>
        <begin position="299"/>
        <end position="328"/>
    </location>
</feature>
<dbReference type="GO" id="GO:0051539">
    <property type="term" value="F:4 iron, 4 sulfur cluster binding"/>
    <property type="evidence" value="ECO:0007669"/>
    <property type="project" value="UniProtKB-KW"/>
</dbReference>
<dbReference type="STRING" id="756499.Desde_2003"/>
<reference evidence="7 8" key="2">
    <citation type="journal article" date="2015" name="J. Bacteriol.">
        <title>Genomic, proteomic, and biochemical analysis of the organohalide respiratory pathway in Desulfitobacterium dehalogenans.</title>
        <authorList>
            <person name="Kruse T."/>
            <person name="van de Pas B.A."/>
            <person name="Atteia A."/>
            <person name="Krab K."/>
            <person name="Hagen W.R."/>
            <person name="Goodwin L."/>
            <person name="Chain P."/>
            <person name="Boeren S."/>
            <person name="Maphosa F."/>
            <person name="Schraa G."/>
            <person name="de Vos W.M."/>
            <person name="van der Oost J."/>
            <person name="Smidt H."/>
            <person name="Stams A.J."/>
        </authorList>
    </citation>
    <scope>NUCLEOTIDE SEQUENCE [LARGE SCALE GENOMIC DNA]</scope>
    <source>
        <strain evidence="8">ATCC 51507 / DSM 9161 / JW/IU-DC1</strain>
    </source>
</reference>
<keyword evidence="5" id="KW-0411">Iron-sulfur</keyword>
<keyword evidence="3" id="KW-0677">Repeat</keyword>
<dbReference type="PANTHER" id="PTHR43724:SF1">
    <property type="entry name" value="PYRUVATE SYNTHASE SUBUNIT PORD"/>
    <property type="match status" value="1"/>
</dbReference>
<dbReference type="PANTHER" id="PTHR43724">
    <property type="entry name" value="PYRUVATE SYNTHASE SUBUNIT PORD"/>
    <property type="match status" value="1"/>
</dbReference>
<protein>
    <recommendedName>
        <fullName evidence="6">4Fe-4S ferredoxin-type domain-containing protein</fullName>
    </recommendedName>
</protein>
<dbReference type="Pfam" id="PF13187">
    <property type="entry name" value="Fer4_9"/>
    <property type="match status" value="1"/>
</dbReference>
<dbReference type="InterPro" id="IPR017900">
    <property type="entry name" value="4Fe4S_Fe_S_CS"/>
</dbReference>
<feature type="domain" description="4Fe-4S ferredoxin-type" evidence="6">
    <location>
        <begin position="45"/>
        <end position="74"/>
    </location>
</feature>
<dbReference type="Proteomes" id="UP000006053">
    <property type="component" value="Chromosome"/>
</dbReference>
<sequence>MSMIFSKGAYIDIEEKRCLNLRHQEVECSHCLGHCPAEAIVYSEGHIYLDKDRCSGCGLCFSDCPTEVFRSKQWDESTIIRDIEDEGWKVTEFFCGRHTAPYKMDKAKDRGAVQLPACLSAVSKGAWYEAGLKTEIEIHLDQCKDCPLAKTIPRLEYNAGITAEWLEASGESPAFSYIRLSGQGKTKKSLLAIETGLKVTSRRDLFVSLINKGQRLAGKGTGGTNTFPEEHDKNMRNSCLPGWQRRLGEVLQQNSSNKDSAHPAYWPTIKINEQCVNCGMCSRFCPSGTLQITVKEGECNHLFTSGFCLDCRICQLFCPRGAISRDREKVKRPFEVLSIANNSNTTCQICGSATAHRGKNLCYWCEQEAASDQELKSSFRKMFSITNN</sequence>
<evidence type="ECO:0000256" key="5">
    <source>
        <dbReference type="ARBA" id="ARBA00023014"/>
    </source>
</evidence>
<dbReference type="OrthoDB" id="9672at2"/>
<name>I4A8V5_DESDJ</name>
<evidence type="ECO:0000256" key="4">
    <source>
        <dbReference type="ARBA" id="ARBA00023004"/>
    </source>
</evidence>
<proteinExistence type="predicted"/>
<dbReference type="KEGG" id="ddh:Desde_2003"/>
<dbReference type="RefSeq" id="WP_014793877.1">
    <property type="nucleotide sequence ID" value="NC_018017.1"/>
</dbReference>
<dbReference type="SUPFAM" id="SSF54862">
    <property type="entry name" value="4Fe-4S ferredoxins"/>
    <property type="match status" value="2"/>
</dbReference>
<reference evidence="8" key="1">
    <citation type="submission" date="2012-06" db="EMBL/GenBank/DDBJ databases">
        <title>Complete sequence of Desulfitobacterium dehalogenans ATCC 51507.</title>
        <authorList>
            <person name="Lucas S."/>
            <person name="Han J."/>
            <person name="Lapidus A."/>
            <person name="Cheng J.-F."/>
            <person name="Goodwin L."/>
            <person name="Pitluck S."/>
            <person name="Peters L."/>
            <person name="Ovchinnikova G."/>
            <person name="Teshima H."/>
            <person name="Detter J.C."/>
            <person name="Han C."/>
            <person name="Tapia R."/>
            <person name="Land M."/>
            <person name="Hauser L."/>
            <person name="Kyrpides N."/>
            <person name="Ivanova N."/>
            <person name="Pagani I."/>
            <person name="Kruse T."/>
            <person name="de Vos W.M."/>
            <person name="Smidt H."/>
            <person name="Woyke T."/>
        </authorList>
    </citation>
    <scope>NUCLEOTIDE SEQUENCE [LARGE SCALE GENOMIC DNA]</scope>
    <source>
        <strain evidence="8">ATCC 51507 / DSM 9161 / JW/IU-DC1</strain>
    </source>
</reference>
<dbReference type="PROSITE" id="PS51379">
    <property type="entry name" value="4FE4S_FER_2"/>
    <property type="match status" value="3"/>
</dbReference>
<dbReference type="InterPro" id="IPR017896">
    <property type="entry name" value="4Fe4S_Fe-S-bd"/>
</dbReference>
<accession>I4A8V5</accession>
<evidence type="ECO:0000256" key="2">
    <source>
        <dbReference type="ARBA" id="ARBA00022723"/>
    </source>
</evidence>
<evidence type="ECO:0000313" key="8">
    <source>
        <dbReference type="Proteomes" id="UP000006053"/>
    </source>
</evidence>
<dbReference type="eggNOG" id="COG1145">
    <property type="taxonomic scope" value="Bacteria"/>
</dbReference>
<dbReference type="AlphaFoldDB" id="I4A8V5"/>
<evidence type="ECO:0000259" key="6">
    <source>
        <dbReference type="PROSITE" id="PS51379"/>
    </source>
</evidence>
<dbReference type="HOGENOM" id="CLU_048087_0_0_9"/>
<dbReference type="EMBL" id="CP003348">
    <property type="protein sequence ID" value="AFM00390.1"/>
    <property type="molecule type" value="Genomic_DNA"/>
</dbReference>
<evidence type="ECO:0000256" key="1">
    <source>
        <dbReference type="ARBA" id="ARBA00022485"/>
    </source>
</evidence>
<evidence type="ECO:0000256" key="3">
    <source>
        <dbReference type="ARBA" id="ARBA00022737"/>
    </source>
</evidence>
<evidence type="ECO:0000313" key="7">
    <source>
        <dbReference type="EMBL" id="AFM00390.1"/>
    </source>
</evidence>
<keyword evidence="8" id="KW-1185">Reference proteome</keyword>
<keyword evidence="1" id="KW-0004">4Fe-4S</keyword>
<gene>
    <name evidence="7" type="ordered locus">Desde_2003</name>
</gene>
<organism evidence="7 8">
    <name type="scientific">Desulfitobacterium dehalogenans (strain ATCC 51507 / DSM 9161 / JW/IU-DC1)</name>
    <dbReference type="NCBI Taxonomy" id="756499"/>
    <lineage>
        <taxon>Bacteria</taxon>
        <taxon>Bacillati</taxon>
        <taxon>Bacillota</taxon>
        <taxon>Clostridia</taxon>
        <taxon>Eubacteriales</taxon>
        <taxon>Desulfitobacteriaceae</taxon>
        <taxon>Desulfitobacterium</taxon>
    </lineage>
</organism>